<proteinExistence type="predicted"/>
<dbReference type="AlphaFoldDB" id="A0A8J6BZK3"/>
<feature type="region of interest" description="Disordered" evidence="1">
    <location>
        <begin position="186"/>
        <end position="221"/>
    </location>
</feature>
<feature type="compositionally biased region" description="Low complexity" evidence="1">
    <location>
        <begin position="210"/>
        <end position="219"/>
    </location>
</feature>
<accession>A0A8J6BZK3</accession>
<reference evidence="2" key="1">
    <citation type="submission" date="2021-05" db="EMBL/GenBank/DDBJ databases">
        <title>A free-living protist that lacks canonical eukaryotic 1 DNA replication and segregation systems.</title>
        <authorList>
            <person name="Salas-Leiva D.E."/>
            <person name="Tromer E.C."/>
            <person name="Curtis B.A."/>
            <person name="Jerlstrom-Hultqvist J."/>
            <person name="Kolisko M."/>
            <person name="Yi Z."/>
            <person name="Salas-Leiva J.S."/>
            <person name="Gallot-Lavallee L."/>
            <person name="Kops G.J.P.L."/>
            <person name="Archibald J.M."/>
            <person name="Simpson A.G.B."/>
            <person name="Roger A.J."/>
        </authorList>
    </citation>
    <scope>NUCLEOTIDE SEQUENCE</scope>
    <source>
        <strain evidence="2">BICM</strain>
    </source>
</reference>
<evidence type="ECO:0000313" key="2">
    <source>
        <dbReference type="EMBL" id="KAG9395616.1"/>
    </source>
</evidence>
<gene>
    <name evidence="2" type="ORF">J8273_2811</name>
</gene>
<comment type="caution">
    <text evidence="2">The sequence shown here is derived from an EMBL/GenBank/DDBJ whole genome shotgun (WGS) entry which is preliminary data.</text>
</comment>
<keyword evidence="3" id="KW-1185">Reference proteome</keyword>
<protein>
    <submittedName>
        <fullName evidence="2">Uncharacterized protein</fullName>
    </submittedName>
</protein>
<evidence type="ECO:0000313" key="3">
    <source>
        <dbReference type="Proteomes" id="UP000717585"/>
    </source>
</evidence>
<evidence type="ECO:0000256" key="1">
    <source>
        <dbReference type="SAM" id="MobiDB-lite"/>
    </source>
</evidence>
<dbReference type="EMBL" id="JAHDYR010000009">
    <property type="protein sequence ID" value="KAG9395616.1"/>
    <property type="molecule type" value="Genomic_DNA"/>
</dbReference>
<dbReference type="Proteomes" id="UP000717585">
    <property type="component" value="Unassembled WGS sequence"/>
</dbReference>
<name>A0A8J6BZK3_9EUKA</name>
<organism evidence="2 3">
    <name type="scientific">Carpediemonas membranifera</name>
    <dbReference type="NCBI Taxonomy" id="201153"/>
    <lineage>
        <taxon>Eukaryota</taxon>
        <taxon>Metamonada</taxon>
        <taxon>Carpediemonas-like organisms</taxon>
        <taxon>Carpediemonas</taxon>
    </lineage>
</organism>
<sequence>MQTEPTEHNRAKRRTIQGDIDGRIQEQALIQSNIERVTSLASEMIEMTNDARHGFAELIIDLERTSVVANELEKVVTSCDDIFIGIEAVERGLNLLSSLKGKNQLLSNEAEYLRVIADHTKEAEAERVASHETCETLQAELVEATAKMTRFQQEVEARRKKEKISGKVSLADRLEVAATRLPRVPKMGGSRAKAKTKGQDADLLDVMLPSSSSSKKSSSMTADAEFAALENLLLSEMKRS</sequence>